<keyword evidence="2" id="KW-1185">Reference proteome</keyword>
<sequence>MRRPTGYSPVAIHMAGSHTHQQKADTANSGTNAKEKNVNCSSIDYYYITIDFRVISGLPVPSQHFLALLFGTFRMIADSAEAFGTRMSPEAIGVSVAPSLFHTCIHDGQRAKIEDVVRFRIASEVVTKIIKGFGFTNLFPRECYEFYARITGRTLRVDDNWLFTFQYPANADRRTLQREWLKREAERLARVPLPTADAVTSAYRHSLVAGRGGRLQPRPKSESDLRSMSSYAYMTAQCVGAYSLGTVSGSCLFERQVPPAQLLFAAAEQAVMCAAASCDF</sequence>
<evidence type="ECO:0000256" key="1">
    <source>
        <dbReference type="SAM" id="MobiDB-lite"/>
    </source>
</evidence>
<accession>A0A914UTI4</accession>
<proteinExistence type="predicted"/>
<evidence type="ECO:0000313" key="3">
    <source>
        <dbReference type="WBParaSite" id="PSAMB.scaffold12246size2863.g34736.t1"/>
    </source>
</evidence>
<reference evidence="3" key="1">
    <citation type="submission" date="2022-11" db="UniProtKB">
        <authorList>
            <consortium name="WormBaseParasite"/>
        </authorList>
    </citation>
    <scope>IDENTIFICATION</scope>
</reference>
<dbReference type="Proteomes" id="UP000887566">
    <property type="component" value="Unplaced"/>
</dbReference>
<dbReference type="AlphaFoldDB" id="A0A914UTI4"/>
<name>A0A914UTI4_9BILA</name>
<feature type="compositionally biased region" description="Polar residues" evidence="1">
    <location>
        <begin position="24"/>
        <end position="33"/>
    </location>
</feature>
<dbReference type="WBParaSite" id="PSAMB.scaffold12246size2863.g34736.t1">
    <property type="protein sequence ID" value="PSAMB.scaffold12246size2863.g34736.t1"/>
    <property type="gene ID" value="PSAMB.scaffold12246size2863.g34736"/>
</dbReference>
<dbReference type="Gene3D" id="1.10.555.10">
    <property type="entry name" value="Rho GTPase activation protein"/>
    <property type="match status" value="1"/>
</dbReference>
<feature type="region of interest" description="Disordered" evidence="1">
    <location>
        <begin position="14"/>
        <end position="33"/>
    </location>
</feature>
<protein>
    <submittedName>
        <fullName evidence="3">Uncharacterized protein</fullName>
    </submittedName>
</protein>
<organism evidence="2 3">
    <name type="scientific">Plectus sambesii</name>
    <dbReference type="NCBI Taxonomy" id="2011161"/>
    <lineage>
        <taxon>Eukaryota</taxon>
        <taxon>Metazoa</taxon>
        <taxon>Ecdysozoa</taxon>
        <taxon>Nematoda</taxon>
        <taxon>Chromadorea</taxon>
        <taxon>Plectida</taxon>
        <taxon>Plectina</taxon>
        <taxon>Plectoidea</taxon>
        <taxon>Plectidae</taxon>
        <taxon>Plectus</taxon>
    </lineage>
</organism>
<dbReference type="InterPro" id="IPR008936">
    <property type="entry name" value="Rho_GTPase_activation_prot"/>
</dbReference>
<evidence type="ECO:0000313" key="2">
    <source>
        <dbReference type="Proteomes" id="UP000887566"/>
    </source>
</evidence>